<dbReference type="Gene3D" id="1.20.1280.50">
    <property type="match status" value="1"/>
</dbReference>
<dbReference type="InterPro" id="IPR055411">
    <property type="entry name" value="LRR_FXL15/At3g58940/PEG3-like"/>
</dbReference>
<dbReference type="PROSITE" id="PS50181">
    <property type="entry name" value="FBOX"/>
    <property type="match status" value="1"/>
</dbReference>
<dbReference type="PANTHER" id="PTHR31900:SF33">
    <property type="entry name" value="PROTEIN WITH RNI-LIKE_FBD-LIKE DOMAIN"/>
    <property type="match status" value="1"/>
</dbReference>
<dbReference type="InterPro" id="IPR053781">
    <property type="entry name" value="F-box_AtFBL13-like"/>
</dbReference>
<dbReference type="OrthoDB" id="594804at2759"/>
<dbReference type="AlphaFoldDB" id="R0HU36"/>
<dbReference type="SUPFAM" id="SSF81383">
    <property type="entry name" value="F-box domain"/>
    <property type="match status" value="1"/>
</dbReference>
<dbReference type="Pfam" id="PF00646">
    <property type="entry name" value="F-box"/>
    <property type="match status" value="1"/>
</dbReference>
<feature type="domain" description="F-box" evidence="1">
    <location>
        <begin position="22"/>
        <end position="58"/>
    </location>
</feature>
<reference evidence="3" key="1">
    <citation type="journal article" date="2013" name="Nat. Genet.">
        <title>The Capsella rubella genome and the genomic consequences of rapid mating system evolution.</title>
        <authorList>
            <person name="Slotte T."/>
            <person name="Hazzouri K.M."/>
            <person name="Agren J.A."/>
            <person name="Koenig D."/>
            <person name="Maumus F."/>
            <person name="Guo Y.L."/>
            <person name="Steige K."/>
            <person name="Platts A.E."/>
            <person name="Escobar J.S."/>
            <person name="Newman L.K."/>
            <person name="Wang W."/>
            <person name="Mandakova T."/>
            <person name="Vello E."/>
            <person name="Smith L.M."/>
            <person name="Henz S.R."/>
            <person name="Steffen J."/>
            <person name="Takuno S."/>
            <person name="Brandvain Y."/>
            <person name="Coop G."/>
            <person name="Andolfatto P."/>
            <person name="Hu T.T."/>
            <person name="Blanchette M."/>
            <person name="Clark R.M."/>
            <person name="Quesneville H."/>
            <person name="Nordborg M."/>
            <person name="Gaut B.S."/>
            <person name="Lysak M.A."/>
            <person name="Jenkins J."/>
            <person name="Grimwood J."/>
            <person name="Chapman J."/>
            <person name="Prochnik S."/>
            <person name="Shu S."/>
            <person name="Rokhsar D."/>
            <person name="Schmutz J."/>
            <person name="Weigel D."/>
            <person name="Wright S.I."/>
        </authorList>
    </citation>
    <scope>NUCLEOTIDE SEQUENCE [LARGE SCALE GENOMIC DNA]</scope>
    <source>
        <strain evidence="3">cv. Monte Gargano</strain>
    </source>
</reference>
<dbReference type="SMART" id="SM00579">
    <property type="entry name" value="FBD"/>
    <property type="match status" value="1"/>
</dbReference>
<dbReference type="InterPro" id="IPR036047">
    <property type="entry name" value="F-box-like_dom_sf"/>
</dbReference>
<dbReference type="CDD" id="cd22160">
    <property type="entry name" value="F-box_AtFBL13-like"/>
    <property type="match status" value="1"/>
</dbReference>
<dbReference type="SUPFAM" id="SSF52047">
    <property type="entry name" value="RNI-like"/>
    <property type="match status" value="1"/>
</dbReference>
<dbReference type="EMBL" id="KB870806">
    <property type="protein sequence ID" value="EOA33374.1"/>
    <property type="molecule type" value="Genomic_DNA"/>
</dbReference>
<dbReference type="STRING" id="81985.R0HU36"/>
<dbReference type="eggNOG" id="ENOG502SVTR">
    <property type="taxonomic scope" value="Eukaryota"/>
</dbReference>
<dbReference type="InterPro" id="IPR006566">
    <property type="entry name" value="FBD"/>
</dbReference>
<dbReference type="InterPro" id="IPR032675">
    <property type="entry name" value="LRR_dom_sf"/>
</dbReference>
<dbReference type="InterPro" id="IPR001810">
    <property type="entry name" value="F-box_dom"/>
</dbReference>
<accession>R0HU36</accession>
<evidence type="ECO:0000313" key="3">
    <source>
        <dbReference type="Proteomes" id="UP000029121"/>
    </source>
</evidence>
<dbReference type="Pfam" id="PF08387">
    <property type="entry name" value="FBD"/>
    <property type="match status" value="1"/>
</dbReference>
<dbReference type="PANTHER" id="PTHR31900">
    <property type="entry name" value="F-BOX/RNI SUPERFAMILY PROTEIN-RELATED"/>
    <property type="match status" value="1"/>
</dbReference>
<organism evidence="2 3">
    <name type="scientific">Capsella rubella</name>
    <dbReference type="NCBI Taxonomy" id="81985"/>
    <lineage>
        <taxon>Eukaryota</taxon>
        <taxon>Viridiplantae</taxon>
        <taxon>Streptophyta</taxon>
        <taxon>Embryophyta</taxon>
        <taxon>Tracheophyta</taxon>
        <taxon>Spermatophyta</taxon>
        <taxon>Magnoliopsida</taxon>
        <taxon>eudicotyledons</taxon>
        <taxon>Gunneridae</taxon>
        <taxon>Pentapetalae</taxon>
        <taxon>rosids</taxon>
        <taxon>malvids</taxon>
        <taxon>Brassicales</taxon>
        <taxon>Brassicaceae</taxon>
        <taxon>Camelineae</taxon>
        <taxon>Capsella</taxon>
    </lineage>
</organism>
<name>R0HU36_9BRAS</name>
<dbReference type="InterPro" id="IPR050232">
    <property type="entry name" value="FBL13/AtMIF1-like"/>
</dbReference>
<dbReference type="Pfam" id="PF24758">
    <property type="entry name" value="LRR_At5g56370"/>
    <property type="match status" value="1"/>
</dbReference>
<sequence length="454" mass="51904">MDEARRKRVRAQRSRGRGTSKVDWISDLPDSLLCQVLLNLTTKDVVRTSVLSKRWGHLWKCVPGLDLGGEDIKQYYKYVIFVDRFLDFNSEYHIESFKLSYPGDGNCETQVDLVRRWIRTVVRLGIKHLKFLDYSWGCGTFHLPRSIYTCKSLVSLKLSCVSMPCLKLVSLPYLRIIELISVKFADNLDLETLITSCAALEILLIKTNHSDGGIQVSRVRSQSLLSFTHVEENGSAKEDLVIDAPNLEYLKLKAHQTASVIIKHHGSLVSVDVNFVFNSPFHRRFDPSGLPKRDMIQNLFVAISRVKSMIISCGTLKVIYDYARCQPLPLFHNLSFLRVKFYEYLWELLPTFLESCPNLKSLILESTENLKTKGLSNFSGSQGFLPSLEHIEIKIPLKGFVMEMKFVNYFLEKSTILKKLTLCLDDSRKTEKSVVVKKLLTIPRLSPSCEVVIL</sequence>
<dbReference type="Proteomes" id="UP000029121">
    <property type="component" value="Unassembled WGS sequence"/>
</dbReference>
<protein>
    <recommendedName>
        <fullName evidence="1">F-box domain-containing protein</fullName>
    </recommendedName>
</protein>
<proteinExistence type="predicted"/>
<keyword evidence="3" id="KW-1185">Reference proteome</keyword>
<evidence type="ECO:0000313" key="2">
    <source>
        <dbReference type="EMBL" id="EOA33374.1"/>
    </source>
</evidence>
<dbReference type="Gene3D" id="3.80.10.10">
    <property type="entry name" value="Ribonuclease Inhibitor"/>
    <property type="match status" value="1"/>
</dbReference>
<gene>
    <name evidence="2" type="ORF">CARUB_v10020283mg</name>
</gene>
<evidence type="ECO:0000259" key="1">
    <source>
        <dbReference type="PROSITE" id="PS50181"/>
    </source>
</evidence>